<gene>
    <name evidence="3" type="ORF">H8709_06830</name>
</gene>
<name>A0A926E9S7_9FIRM</name>
<evidence type="ECO:0000256" key="1">
    <source>
        <dbReference type="ARBA" id="ARBA00006068"/>
    </source>
</evidence>
<dbReference type="Gene3D" id="3.40.630.190">
    <property type="entry name" value="LCP protein"/>
    <property type="match status" value="1"/>
</dbReference>
<proteinExistence type="inferred from homology"/>
<dbReference type="InterPro" id="IPR004474">
    <property type="entry name" value="LytR_CpsA_psr"/>
</dbReference>
<accession>A0A926E9S7</accession>
<evidence type="ECO:0000313" key="4">
    <source>
        <dbReference type="Proteomes" id="UP000660861"/>
    </source>
</evidence>
<dbReference type="RefSeq" id="WP_262397645.1">
    <property type="nucleotide sequence ID" value="NZ_JACRTC010000004.1"/>
</dbReference>
<evidence type="ECO:0000259" key="2">
    <source>
        <dbReference type="Pfam" id="PF03816"/>
    </source>
</evidence>
<organism evidence="3 4">
    <name type="scientific">Zongyangia hominis</name>
    <dbReference type="NCBI Taxonomy" id="2763677"/>
    <lineage>
        <taxon>Bacteria</taxon>
        <taxon>Bacillati</taxon>
        <taxon>Bacillota</taxon>
        <taxon>Clostridia</taxon>
        <taxon>Eubacteriales</taxon>
        <taxon>Oscillospiraceae</taxon>
        <taxon>Zongyangia</taxon>
    </lineage>
</organism>
<reference evidence="3" key="1">
    <citation type="submission" date="2020-08" db="EMBL/GenBank/DDBJ databases">
        <title>Genome public.</title>
        <authorList>
            <person name="Liu C."/>
            <person name="Sun Q."/>
        </authorList>
    </citation>
    <scope>NUCLEOTIDE SEQUENCE</scope>
    <source>
        <strain evidence="3">NSJ-54</strain>
    </source>
</reference>
<feature type="domain" description="Cell envelope-related transcriptional attenuator" evidence="2">
    <location>
        <begin position="81"/>
        <end position="217"/>
    </location>
</feature>
<sequence>MSERKRAVKSFLLSFSAAFLVLAVIAATVAMTVGRKSGAISSESEAPVEDSYIPSDDDDLTVLLCFHEKKDAEETTASYHLIHLDAKTARTLVIPLPYQTAFKKDGEKTTLDALWKEGGGELCAGVVQENLQLTVDAYLDTDLAGLEELIGRIGTIKYEVKESAGFVRDGRNVALSRGKQLLDAQKIVDLGYYRLTTQGEMARNEFLAEVVSLFMEKRIAPLYLEDADELFHNLLDCFQTNLSAQDYVRRSGFFKSLFAKSDRTVTVKIGGRYYGGREEYVLSDTTINTLRSMFR</sequence>
<dbReference type="InterPro" id="IPR050922">
    <property type="entry name" value="LytR/CpsA/Psr_CW_biosynth"/>
</dbReference>
<dbReference type="Proteomes" id="UP000660861">
    <property type="component" value="Unassembled WGS sequence"/>
</dbReference>
<comment type="similarity">
    <text evidence="1">Belongs to the LytR/CpsA/Psr (LCP) family.</text>
</comment>
<dbReference type="PANTHER" id="PTHR33392">
    <property type="entry name" value="POLYISOPRENYL-TEICHOIC ACID--PEPTIDOGLYCAN TEICHOIC ACID TRANSFERASE TAGU"/>
    <property type="match status" value="1"/>
</dbReference>
<protein>
    <submittedName>
        <fullName evidence="3">LCP family protein</fullName>
    </submittedName>
</protein>
<dbReference type="AlphaFoldDB" id="A0A926E9S7"/>
<evidence type="ECO:0000313" key="3">
    <source>
        <dbReference type="EMBL" id="MBC8570545.1"/>
    </source>
</evidence>
<comment type="caution">
    <text evidence="3">The sequence shown here is derived from an EMBL/GenBank/DDBJ whole genome shotgun (WGS) entry which is preliminary data.</text>
</comment>
<dbReference type="PANTHER" id="PTHR33392:SF6">
    <property type="entry name" value="POLYISOPRENYL-TEICHOIC ACID--PEPTIDOGLYCAN TEICHOIC ACID TRANSFERASE TAGU"/>
    <property type="match status" value="1"/>
</dbReference>
<dbReference type="EMBL" id="JACRTC010000004">
    <property type="protein sequence ID" value="MBC8570545.1"/>
    <property type="molecule type" value="Genomic_DNA"/>
</dbReference>
<keyword evidence="4" id="KW-1185">Reference proteome</keyword>
<dbReference type="Pfam" id="PF03816">
    <property type="entry name" value="LytR_cpsA_psr"/>
    <property type="match status" value="1"/>
</dbReference>